<evidence type="ECO:0000256" key="8">
    <source>
        <dbReference type="ARBA" id="ARBA00023109"/>
    </source>
</evidence>
<evidence type="ECO:0000256" key="2">
    <source>
        <dbReference type="ARBA" id="ARBA00012417"/>
    </source>
</evidence>
<evidence type="ECO:0000256" key="5">
    <source>
        <dbReference type="ARBA" id="ARBA00022695"/>
    </source>
</evidence>
<dbReference type="InterPro" id="IPR019760">
    <property type="entry name" value="DNA-dir_DNA_pol_A_CS"/>
</dbReference>
<accession>A0A9P0VBW7</accession>
<dbReference type="PRINTS" id="PR00868">
    <property type="entry name" value="DNAPOLI"/>
</dbReference>
<protein>
    <recommendedName>
        <fullName evidence="3">DNA polymerase</fullName>
        <ecNumber evidence="2">2.7.7.7</ecNumber>
    </recommendedName>
</protein>
<dbReference type="GO" id="GO:0006261">
    <property type="term" value="P:DNA-templated DNA replication"/>
    <property type="evidence" value="ECO:0007669"/>
    <property type="project" value="InterPro"/>
</dbReference>
<dbReference type="InterPro" id="IPR002298">
    <property type="entry name" value="DNA_polymerase_A"/>
</dbReference>
<reference evidence="12" key="1">
    <citation type="submission" date="2023-04" db="EMBL/GenBank/DDBJ databases">
        <authorList>
            <person name="Kelly A."/>
        </authorList>
    </citation>
    <scope>NUCLEOTIDE SEQUENCE</scope>
</reference>
<keyword evidence="7" id="KW-0239">DNA-directed DNA polymerase</keyword>
<dbReference type="InterPro" id="IPR043502">
    <property type="entry name" value="DNA/RNA_pol_sf"/>
</dbReference>
<proteinExistence type="inferred from homology"/>
<evidence type="ECO:0000256" key="9">
    <source>
        <dbReference type="ARBA" id="ARBA00023125"/>
    </source>
</evidence>
<dbReference type="InterPro" id="IPR012337">
    <property type="entry name" value="RNaseH-like_sf"/>
</dbReference>
<keyword evidence="14" id="KW-1185">Reference proteome</keyword>
<evidence type="ECO:0000313" key="14">
    <source>
        <dbReference type="Proteomes" id="UP001154314"/>
    </source>
</evidence>
<dbReference type="EC" id="2.7.7.7" evidence="2"/>
<dbReference type="Gene3D" id="3.30.420.10">
    <property type="entry name" value="Ribonuclease H-like superfamily/Ribonuclease H"/>
    <property type="match status" value="1"/>
</dbReference>
<evidence type="ECO:0000256" key="10">
    <source>
        <dbReference type="ARBA" id="ARBA00049244"/>
    </source>
</evidence>
<dbReference type="Pfam" id="PF00476">
    <property type="entry name" value="DNA_pol_A"/>
    <property type="match status" value="1"/>
</dbReference>
<dbReference type="InterPro" id="IPR001098">
    <property type="entry name" value="DNA-dir_DNA_pol_A_palm_dom"/>
</dbReference>
<sequence length="691" mass="78111">MISIKVSDIETDGLLDTVSKFHCAVVIDYFTGETIRYAPWDFKKYIEDIERWSAEGHLLAYHNGIKYDVPALNILKKKHFGKRLNINKKSFLDTLVCTRLVYSNIKDIDGGLMRSGRLPSKMFGSHSLKAWGYRLGILKGEYGEQENAWAEYTVDMMDYCEQDVRVTVSLLEKLFTNEWYFTPNQWGDFSESIRLEHDAAWVLAKMERNGFPFDTKSAVALYAQEAGHKQNLYQELVKTFGSWYRPKGGTTPFLHPVTGQPLDKYPRVKYPKAGSLFTKSGKLSSTLYYEGRPFTPVEHVTFNPASRDHIVKVLKDIGWTPVDFTDAGNPVVDDDALSIVIEHKLVPEEYISKVELIREYLTVNKLLGQLAEGDNAWLRHERDGYIHGSVNPNGAVTGRATHAFPNVAQVPSIRKYRGKECRSLFGACHHIGKDGKPWIQVGVDASGLELRCLGHFMARYDDGAYIDVILNGDIHWQNCIAAGLHPNVPRDKHNEAHEAARNNAKTFIYGFLYGAGAAKIGEIVGKFGEEGKKAGKELIESFLNETPAIKALREAVADTLIADAKWVNGEQQIKWKRKWIRGMDGRKVHVRSPHAALNTLLQSAGALICKKWVVVLVQMLEDKGYVHGWDGDFALMGWIHDEVQIAARTEEIAHDIINVCQEAMRFVGESWNFRCPLDTEGKIGRHWADCH</sequence>
<evidence type="ECO:0000256" key="4">
    <source>
        <dbReference type="ARBA" id="ARBA00022679"/>
    </source>
</evidence>
<dbReference type="InterPro" id="IPR036397">
    <property type="entry name" value="RNaseH_sf"/>
</dbReference>
<dbReference type="SMART" id="SM00482">
    <property type="entry name" value="POLAc"/>
    <property type="match status" value="1"/>
</dbReference>
<evidence type="ECO:0000256" key="6">
    <source>
        <dbReference type="ARBA" id="ARBA00022705"/>
    </source>
</evidence>
<keyword evidence="8" id="KW-1194">Viral DNA replication</keyword>
<dbReference type="GO" id="GO:0003887">
    <property type="term" value="F:DNA-directed DNA polymerase activity"/>
    <property type="evidence" value="ECO:0007669"/>
    <property type="project" value="UniProtKB-KW"/>
</dbReference>
<gene>
    <name evidence="13" type="ORF">BAMTRB_019</name>
    <name evidence="12" type="ORF">BAMTRB_044</name>
</gene>
<dbReference type="SUPFAM" id="SSF53098">
    <property type="entry name" value="Ribonuclease H-like"/>
    <property type="match status" value="1"/>
</dbReference>
<dbReference type="EMBL" id="OW991346">
    <property type="protein sequence ID" value="CAH6421978.1"/>
    <property type="molecule type" value="Genomic_DNA"/>
</dbReference>
<dbReference type="GO" id="GO:0003677">
    <property type="term" value="F:DNA binding"/>
    <property type="evidence" value="ECO:0007669"/>
    <property type="project" value="UniProtKB-KW"/>
</dbReference>
<evidence type="ECO:0000313" key="12">
    <source>
        <dbReference type="EMBL" id="CAH6421978.1"/>
    </source>
</evidence>
<dbReference type="PANTHER" id="PTHR10133:SF27">
    <property type="entry name" value="DNA POLYMERASE NU"/>
    <property type="match status" value="1"/>
</dbReference>
<evidence type="ECO:0000256" key="3">
    <source>
        <dbReference type="ARBA" id="ARBA00015749"/>
    </source>
</evidence>
<dbReference type="EMBL" id="OW991346">
    <property type="protein sequence ID" value="CAI9888942.1"/>
    <property type="molecule type" value="Genomic_DNA"/>
</dbReference>
<keyword evidence="5" id="KW-0548">Nucleotidyltransferase</keyword>
<dbReference type="PROSITE" id="PS00447">
    <property type="entry name" value="DNA_POLYMERASE_A"/>
    <property type="match status" value="1"/>
</dbReference>
<evidence type="ECO:0000256" key="7">
    <source>
        <dbReference type="ARBA" id="ARBA00022932"/>
    </source>
</evidence>
<name>A0A9P0VBW7_9CAUD</name>
<evidence type="ECO:0000256" key="1">
    <source>
        <dbReference type="ARBA" id="ARBA00007705"/>
    </source>
</evidence>
<dbReference type="PANTHER" id="PTHR10133">
    <property type="entry name" value="DNA POLYMERASE I"/>
    <property type="match status" value="1"/>
</dbReference>
<dbReference type="GO" id="GO:0006302">
    <property type="term" value="P:double-strand break repair"/>
    <property type="evidence" value="ECO:0007669"/>
    <property type="project" value="TreeGrafter"/>
</dbReference>
<organism evidence="12 14">
    <name type="scientific">Escherichia phage vB_Eco_Bam</name>
    <dbReference type="NCBI Taxonomy" id="2898833"/>
    <lineage>
        <taxon>Viruses</taxon>
        <taxon>Duplodnaviria</taxon>
        <taxon>Heunggongvirae</taxon>
        <taxon>Uroviricota</taxon>
        <taxon>Caudoviricetes</taxon>
        <taxon>Autographivirales</taxon>
        <taxon>Autotranscriptaviridae</taxon>
        <taxon>Studiervirinae</taxon>
        <taxon>Bamvirus</taxon>
        <taxon>Bamvirus bam</taxon>
    </lineage>
</organism>
<dbReference type="Gene3D" id="1.20.1060.10">
    <property type="entry name" value="Taq DNA Polymerase, Chain T, domain 4"/>
    <property type="match status" value="1"/>
</dbReference>
<comment type="catalytic activity">
    <reaction evidence="10">
        <text>DNA(n) + a 2'-deoxyribonucleoside 5'-triphosphate = DNA(n+1) + diphosphate</text>
        <dbReference type="Rhea" id="RHEA:22508"/>
        <dbReference type="Rhea" id="RHEA-COMP:17339"/>
        <dbReference type="Rhea" id="RHEA-COMP:17340"/>
        <dbReference type="ChEBI" id="CHEBI:33019"/>
        <dbReference type="ChEBI" id="CHEBI:61560"/>
        <dbReference type="ChEBI" id="CHEBI:173112"/>
        <dbReference type="EC" id="2.7.7.7"/>
    </reaction>
</comment>
<dbReference type="GO" id="GO:0039693">
    <property type="term" value="P:viral DNA genome replication"/>
    <property type="evidence" value="ECO:0007669"/>
    <property type="project" value="UniProtKB-KW"/>
</dbReference>
<keyword evidence="9" id="KW-0238">DNA-binding</keyword>
<dbReference type="Proteomes" id="UP001154314">
    <property type="component" value="Chromosome"/>
</dbReference>
<keyword evidence="6" id="KW-0235">DNA replication</keyword>
<feature type="domain" description="DNA-directed DNA polymerase family A palm" evidence="11">
    <location>
        <begin position="418"/>
        <end position="651"/>
    </location>
</feature>
<comment type="similarity">
    <text evidence="1">Belongs to the DNA polymerase type-A family.</text>
</comment>
<dbReference type="SUPFAM" id="SSF56672">
    <property type="entry name" value="DNA/RNA polymerases"/>
    <property type="match status" value="1"/>
</dbReference>
<dbReference type="Gene3D" id="3.30.70.370">
    <property type="match status" value="2"/>
</dbReference>
<evidence type="ECO:0000259" key="11">
    <source>
        <dbReference type="SMART" id="SM00482"/>
    </source>
</evidence>
<evidence type="ECO:0000313" key="13">
    <source>
        <dbReference type="EMBL" id="CAI9888942.1"/>
    </source>
</evidence>
<keyword evidence="4" id="KW-0808">Transferase</keyword>